<comment type="subcellular location">
    <subcellularLocation>
        <location evidence="1">Cytoplasm</location>
    </subcellularLocation>
</comment>
<protein>
    <submittedName>
        <fullName evidence="10">23S rRNA (Cytosine(2499)-C(5))-methyltransferase</fullName>
    </submittedName>
</protein>
<evidence type="ECO:0000256" key="5">
    <source>
        <dbReference type="ARBA" id="ARBA00022679"/>
    </source>
</evidence>
<dbReference type="SUPFAM" id="SSF88697">
    <property type="entry name" value="PUA domain-like"/>
    <property type="match status" value="1"/>
</dbReference>
<evidence type="ECO:0000256" key="3">
    <source>
        <dbReference type="ARBA" id="ARBA00022552"/>
    </source>
</evidence>
<evidence type="ECO:0000256" key="1">
    <source>
        <dbReference type="ARBA" id="ARBA00004496"/>
    </source>
</evidence>
<evidence type="ECO:0000256" key="7">
    <source>
        <dbReference type="ARBA" id="ARBA00022884"/>
    </source>
</evidence>
<dbReference type="SMART" id="SM00359">
    <property type="entry name" value="PUA"/>
    <property type="match status" value="1"/>
</dbReference>
<dbReference type="PROSITE" id="PS50890">
    <property type="entry name" value="PUA"/>
    <property type="match status" value="1"/>
</dbReference>
<comment type="similarity">
    <text evidence="8">Belongs to the methyltransferase superfamily. RlmI family.</text>
</comment>
<proteinExistence type="inferred from homology"/>
<keyword evidence="4" id="KW-0489">Methyltransferase</keyword>
<keyword evidence="11" id="KW-1185">Reference proteome</keyword>
<evidence type="ECO:0000256" key="2">
    <source>
        <dbReference type="ARBA" id="ARBA00022490"/>
    </source>
</evidence>
<dbReference type="CDD" id="cd21153">
    <property type="entry name" value="PUA_RlmI"/>
    <property type="match status" value="1"/>
</dbReference>
<dbReference type="InterPro" id="IPR036974">
    <property type="entry name" value="PUA_sf"/>
</dbReference>
<evidence type="ECO:0000256" key="8">
    <source>
        <dbReference type="ARBA" id="ARBA00038091"/>
    </source>
</evidence>
<evidence type="ECO:0000256" key="4">
    <source>
        <dbReference type="ARBA" id="ARBA00022603"/>
    </source>
</evidence>
<gene>
    <name evidence="10" type="ORF">GCM10023314_19030</name>
</gene>
<accession>A0ABP9GT91</accession>
<dbReference type="Gene3D" id="2.30.130.10">
    <property type="entry name" value="PUA domain"/>
    <property type="match status" value="1"/>
</dbReference>
<dbReference type="Proteomes" id="UP001501302">
    <property type="component" value="Unassembled WGS sequence"/>
</dbReference>
<dbReference type="SUPFAM" id="SSF53335">
    <property type="entry name" value="S-adenosyl-L-methionine-dependent methyltransferases"/>
    <property type="match status" value="1"/>
</dbReference>
<dbReference type="InterPro" id="IPR002478">
    <property type="entry name" value="PUA"/>
</dbReference>
<evidence type="ECO:0000313" key="10">
    <source>
        <dbReference type="EMBL" id="GAA4945951.1"/>
    </source>
</evidence>
<dbReference type="PANTHER" id="PTHR42873">
    <property type="entry name" value="RIBOSOMAL RNA LARGE SUBUNIT METHYLTRANSFERASE"/>
    <property type="match status" value="1"/>
</dbReference>
<keyword evidence="6" id="KW-0949">S-adenosyl-L-methionine</keyword>
<dbReference type="Gene3D" id="3.40.50.150">
    <property type="entry name" value="Vaccinia Virus protein VP39"/>
    <property type="match status" value="1"/>
</dbReference>
<keyword evidence="2" id="KW-0963">Cytoplasm</keyword>
<dbReference type="Pfam" id="PF10672">
    <property type="entry name" value="Methyltrans_SAM"/>
    <property type="match status" value="1"/>
</dbReference>
<organism evidence="10 11">
    <name type="scientific">Algibacter agarivorans</name>
    <dbReference type="NCBI Taxonomy" id="1109741"/>
    <lineage>
        <taxon>Bacteria</taxon>
        <taxon>Pseudomonadati</taxon>
        <taxon>Bacteroidota</taxon>
        <taxon>Flavobacteriia</taxon>
        <taxon>Flavobacteriales</taxon>
        <taxon>Flavobacteriaceae</taxon>
        <taxon>Algibacter</taxon>
    </lineage>
</organism>
<dbReference type="InterPro" id="IPR029063">
    <property type="entry name" value="SAM-dependent_MTases_sf"/>
</dbReference>
<reference evidence="11" key="1">
    <citation type="journal article" date="2019" name="Int. J. Syst. Evol. Microbiol.">
        <title>The Global Catalogue of Microorganisms (GCM) 10K type strain sequencing project: providing services to taxonomists for standard genome sequencing and annotation.</title>
        <authorList>
            <consortium name="The Broad Institute Genomics Platform"/>
            <consortium name="The Broad Institute Genome Sequencing Center for Infectious Disease"/>
            <person name="Wu L."/>
            <person name="Ma J."/>
        </authorList>
    </citation>
    <scope>NUCLEOTIDE SEQUENCE [LARGE SCALE GENOMIC DNA]</scope>
    <source>
        <strain evidence="11">JCM 18285</strain>
    </source>
</reference>
<dbReference type="Gene3D" id="3.30.750.80">
    <property type="entry name" value="RNA methyltransferase domain (HRMD) like"/>
    <property type="match status" value="1"/>
</dbReference>
<dbReference type="PANTHER" id="PTHR42873:SF1">
    <property type="entry name" value="S-ADENOSYLMETHIONINE-DEPENDENT METHYLTRANSFERASE DOMAIN-CONTAINING PROTEIN"/>
    <property type="match status" value="1"/>
</dbReference>
<dbReference type="InterPro" id="IPR019614">
    <property type="entry name" value="SAM-dep_methyl-trfase"/>
</dbReference>
<dbReference type="CDD" id="cd11572">
    <property type="entry name" value="RlmI_M_like"/>
    <property type="match status" value="1"/>
</dbReference>
<dbReference type="EMBL" id="BAABJJ010000029">
    <property type="protein sequence ID" value="GAA4945951.1"/>
    <property type="molecule type" value="Genomic_DNA"/>
</dbReference>
<dbReference type="Pfam" id="PF17785">
    <property type="entry name" value="PUA_3"/>
    <property type="match status" value="1"/>
</dbReference>
<feature type="domain" description="PUA" evidence="9">
    <location>
        <begin position="21"/>
        <end position="108"/>
    </location>
</feature>
<dbReference type="CDD" id="cd02440">
    <property type="entry name" value="AdoMet_MTases"/>
    <property type="match status" value="1"/>
</dbReference>
<keyword evidence="3" id="KW-0698">rRNA processing</keyword>
<dbReference type="InterPro" id="IPR015947">
    <property type="entry name" value="PUA-like_sf"/>
</dbReference>
<sequence length="414" mass="46415">MVSLYMSFSNKIKSKYIPKRLAVKLNSKGEQFVVQGHPWVFSNNITKINDDAKSGDLAIVFSKNKNRVVGLGLYDANSPIRIKMLHSSHEKTEINEAFFQKKIKEAYNKRQPLLKTNTNSYRLLFGENDGFPGLIADVYASVLVVKIYSEIWLPYLETIIPSLQQTSEAATVVIRLSRSLEQSKSHQFKNGEVVFGTLEDEVVEFVEHGVNFSANVIKGHKTGYFLDHRANRKQVGEWSKGKTVLDVFSYAGGFSVHALYNDAKEVTSLDISKQALEIAIQNGKLNTYVGKHKTIAGDAFEELKKLIKNKITFDVVVIDPPSFAKQASEIELAKKKYAQLAELGEKLTAKNGLLVLASCSSRVLSQAFLDINSQTLVSTNRGYKVVLKTQHDTDHPIGFPEGAYLKCSYYRFLD</sequence>
<dbReference type="InterPro" id="IPR041532">
    <property type="entry name" value="RlmI-like_PUA"/>
</dbReference>
<evidence type="ECO:0000256" key="6">
    <source>
        <dbReference type="ARBA" id="ARBA00022691"/>
    </source>
</evidence>
<keyword evidence="5" id="KW-0808">Transferase</keyword>
<evidence type="ECO:0000313" key="11">
    <source>
        <dbReference type="Proteomes" id="UP001501302"/>
    </source>
</evidence>
<name>A0ABP9GT91_9FLAO</name>
<keyword evidence="7" id="KW-0694">RNA-binding</keyword>
<evidence type="ECO:0000259" key="9">
    <source>
        <dbReference type="SMART" id="SM00359"/>
    </source>
</evidence>
<comment type="caution">
    <text evidence="10">The sequence shown here is derived from an EMBL/GenBank/DDBJ whole genome shotgun (WGS) entry which is preliminary data.</text>
</comment>